<dbReference type="PANTHER" id="PTHR43481">
    <property type="entry name" value="FRUCTOSE-1-PHOSPHATE PHOSPHATASE"/>
    <property type="match status" value="1"/>
</dbReference>
<dbReference type="InterPro" id="IPR006439">
    <property type="entry name" value="HAD-SF_hydro_IA"/>
</dbReference>
<dbReference type="Proteomes" id="UP000578449">
    <property type="component" value="Unassembled WGS sequence"/>
</dbReference>
<dbReference type="NCBIfam" id="TIGR01509">
    <property type="entry name" value="HAD-SF-IA-v3"/>
    <property type="match status" value="1"/>
</dbReference>
<dbReference type="Pfam" id="PF00702">
    <property type="entry name" value="Hydrolase"/>
    <property type="match status" value="1"/>
</dbReference>
<reference evidence="1 2" key="1">
    <citation type="submission" date="2020-08" db="EMBL/GenBank/DDBJ databases">
        <title>Genomic Encyclopedia of Type Strains, Phase IV (KMG-IV): sequencing the most valuable type-strain genomes for metagenomic binning, comparative biology and taxonomic classification.</title>
        <authorList>
            <person name="Goeker M."/>
        </authorList>
    </citation>
    <scope>NUCLEOTIDE SEQUENCE [LARGE SCALE GENOMIC DNA]</scope>
    <source>
        <strain evidence="1 2">DSM 45615</strain>
    </source>
</reference>
<dbReference type="InterPro" id="IPR023198">
    <property type="entry name" value="PGP-like_dom2"/>
</dbReference>
<dbReference type="InterPro" id="IPR051806">
    <property type="entry name" value="HAD-like_SPP"/>
</dbReference>
<comment type="caution">
    <text evidence="1">The sequence shown here is derived from an EMBL/GenBank/DDBJ whole genome shotgun (WGS) entry which is preliminary data.</text>
</comment>
<evidence type="ECO:0000313" key="1">
    <source>
        <dbReference type="EMBL" id="MBB5133248.1"/>
    </source>
</evidence>
<gene>
    <name evidence="1" type="ORF">HNP84_002969</name>
</gene>
<dbReference type="PANTHER" id="PTHR43481:SF4">
    <property type="entry name" value="GLYCEROL-1-PHOSPHATE PHOSPHOHYDROLASE 1-RELATED"/>
    <property type="match status" value="1"/>
</dbReference>
<dbReference type="RefSeq" id="WP_185050184.1">
    <property type="nucleotide sequence ID" value="NZ_BAABIX010000010.1"/>
</dbReference>
<keyword evidence="1" id="KW-0378">Hydrolase</keyword>
<dbReference type="InterPro" id="IPR036412">
    <property type="entry name" value="HAD-like_sf"/>
</dbReference>
<dbReference type="NCBIfam" id="TIGR01549">
    <property type="entry name" value="HAD-SF-IA-v1"/>
    <property type="match status" value="1"/>
</dbReference>
<dbReference type="InterPro" id="IPR023214">
    <property type="entry name" value="HAD_sf"/>
</dbReference>
<accession>A0A840P0K6</accession>
<evidence type="ECO:0000313" key="2">
    <source>
        <dbReference type="Proteomes" id="UP000578449"/>
    </source>
</evidence>
<proteinExistence type="predicted"/>
<sequence length="202" mass="21715">MLDPRLQPVPPYSALIFDCDGTLVDSAPANERAWRHALAAQGVELDSAWYHARTGLSADELLAALEAEIGRELDRQQAHAAALDAYDWLVDTVPPREQVVAVARADHGRVPLGVASGGSRERVLASLRAARIHTLFDVVVTKDDVPRGKPAPDVYLLAAERLRVRPGECVAYEDTDEGLAAALAAGMRVIDIRPALTATPIS</sequence>
<dbReference type="SFLD" id="SFLDS00003">
    <property type="entry name" value="Haloacid_Dehalogenase"/>
    <property type="match status" value="1"/>
</dbReference>
<dbReference type="Gene3D" id="1.10.150.240">
    <property type="entry name" value="Putative phosphatase, domain 2"/>
    <property type="match status" value="1"/>
</dbReference>
<keyword evidence="2" id="KW-1185">Reference proteome</keyword>
<dbReference type="GO" id="GO:0050308">
    <property type="term" value="F:sugar-phosphatase activity"/>
    <property type="evidence" value="ECO:0007669"/>
    <property type="project" value="TreeGrafter"/>
</dbReference>
<dbReference type="Gene3D" id="3.40.50.1000">
    <property type="entry name" value="HAD superfamily/HAD-like"/>
    <property type="match status" value="1"/>
</dbReference>
<dbReference type="PRINTS" id="PR00413">
    <property type="entry name" value="HADHALOGNASE"/>
</dbReference>
<dbReference type="EMBL" id="JACHGN010000005">
    <property type="protein sequence ID" value="MBB5133248.1"/>
    <property type="molecule type" value="Genomic_DNA"/>
</dbReference>
<dbReference type="SUPFAM" id="SSF56784">
    <property type="entry name" value="HAD-like"/>
    <property type="match status" value="1"/>
</dbReference>
<dbReference type="SFLD" id="SFLDG01129">
    <property type="entry name" value="C1.5:_HAD__Beta-PGM__Phosphata"/>
    <property type="match status" value="1"/>
</dbReference>
<protein>
    <submittedName>
        <fullName evidence="1">HAD superfamily hydrolase (TIGR01509 family)</fullName>
    </submittedName>
</protein>
<dbReference type="AlphaFoldDB" id="A0A840P0K6"/>
<organism evidence="1 2">
    <name type="scientific">Thermocatellispora tengchongensis</name>
    <dbReference type="NCBI Taxonomy" id="1073253"/>
    <lineage>
        <taxon>Bacteria</taxon>
        <taxon>Bacillati</taxon>
        <taxon>Actinomycetota</taxon>
        <taxon>Actinomycetes</taxon>
        <taxon>Streptosporangiales</taxon>
        <taxon>Streptosporangiaceae</taxon>
        <taxon>Thermocatellispora</taxon>
    </lineage>
</organism>
<name>A0A840P0K6_9ACTN</name>